<reference evidence="3" key="1">
    <citation type="journal article" date="2020" name="mSystems">
        <title>Genome- and Community-Level Interaction Insights into Carbon Utilization and Element Cycling Functions of Hydrothermarchaeota in Hydrothermal Sediment.</title>
        <authorList>
            <person name="Zhou Z."/>
            <person name="Liu Y."/>
            <person name="Xu W."/>
            <person name="Pan J."/>
            <person name="Luo Z.H."/>
            <person name="Li M."/>
        </authorList>
    </citation>
    <scope>NUCLEOTIDE SEQUENCE [LARGE SCALE GENOMIC DNA]</scope>
    <source>
        <strain evidence="3">SpSt-374</strain>
    </source>
</reference>
<accession>A0A7C3ZPY3</accession>
<feature type="region of interest" description="Disordered" evidence="1">
    <location>
        <begin position="14"/>
        <end position="34"/>
    </location>
</feature>
<feature type="transmembrane region" description="Helical" evidence="2">
    <location>
        <begin position="87"/>
        <end position="108"/>
    </location>
</feature>
<evidence type="ECO:0000256" key="2">
    <source>
        <dbReference type="SAM" id="Phobius"/>
    </source>
</evidence>
<evidence type="ECO:0000256" key="1">
    <source>
        <dbReference type="SAM" id="MobiDB-lite"/>
    </source>
</evidence>
<dbReference type="AlphaFoldDB" id="A0A7C3ZPY3"/>
<protein>
    <submittedName>
        <fullName evidence="3">Uncharacterized protein</fullName>
    </submittedName>
</protein>
<feature type="compositionally biased region" description="Polar residues" evidence="1">
    <location>
        <begin position="20"/>
        <end position="34"/>
    </location>
</feature>
<gene>
    <name evidence="3" type="ORF">ENR15_22155</name>
</gene>
<dbReference type="EMBL" id="DSPX01000227">
    <property type="protein sequence ID" value="HGG03264.1"/>
    <property type="molecule type" value="Genomic_DNA"/>
</dbReference>
<organism evidence="3">
    <name type="scientific">Planktothricoides sp. SpSt-374</name>
    <dbReference type="NCBI Taxonomy" id="2282167"/>
    <lineage>
        <taxon>Bacteria</taxon>
        <taxon>Bacillati</taxon>
        <taxon>Cyanobacteriota</taxon>
        <taxon>Cyanophyceae</taxon>
        <taxon>Oscillatoriophycideae</taxon>
        <taxon>Oscillatoriales</taxon>
        <taxon>Oscillatoriaceae</taxon>
        <taxon>Planktothricoides</taxon>
    </lineage>
</organism>
<keyword evidence="2" id="KW-0472">Membrane</keyword>
<proteinExistence type="predicted"/>
<keyword evidence="2" id="KW-1133">Transmembrane helix</keyword>
<name>A0A7C3ZPY3_9CYAN</name>
<sequence>MNPEDRDLQRRLRELEEQVSQRSGSGTEQTPLNTDWRSSLNELKPRIEKFFGNLPEWYRGLPSLGKVGVVVVGIMVGLSALRTVFSLISLAVSLTILAAIGYIGYKLFFAPESPDK</sequence>
<keyword evidence="2" id="KW-0812">Transmembrane</keyword>
<evidence type="ECO:0000313" key="3">
    <source>
        <dbReference type="EMBL" id="HGG03264.1"/>
    </source>
</evidence>
<comment type="caution">
    <text evidence="3">The sequence shown here is derived from an EMBL/GenBank/DDBJ whole genome shotgun (WGS) entry which is preliminary data.</text>
</comment>